<evidence type="ECO:0000313" key="2">
    <source>
        <dbReference type="EMBL" id="MBB4675468.1"/>
    </source>
</evidence>
<feature type="compositionally biased region" description="Basic and acidic residues" evidence="1">
    <location>
        <begin position="1"/>
        <end position="12"/>
    </location>
</feature>
<name>A0A7W7C8Y9_9PSEU</name>
<comment type="caution">
    <text evidence="2">The sequence shown here is derived from an EMBL/GenBank/DDBJ whole genome shotgun (WGS) entry which is preliminary data.</text>
</comment>
<feature type="region of interest" description="Disordered" evidence="1">
    <location>
        <begin position="1"/>
        <end position="24"/>
    </location>
</feature>
<dbReference type="Proteomes" id="UP000533598">
    <property type="component" value="Unassembled WGS sequence"/>
</dbReference>
<proteinExistence type="predicted"/>
<dbReference type="RefSeq" id="WP_247761532.1">
    <property type="nucleotide sequence ID" value="NZ_BAAAUI010000006.1"/>
</dbReference>
<evidence type="ECO:0000313" key="3">
    <source>
        <dbReference type="Proteomes" id="UP000533598"/>
    </source>
</evidence>
<gene>
    <name evidence="2" type="ORF">HNR67_001586</name>
</gene>
<organism evidence="2 3">
    <name type="scientific">Crossiella cryophila</name>
    <dbReference type="NCBI Taxonomy" id="43355"/>
    <lineage>
        <taxon>Bacteria</taxon>
        <taxon>Bacillati</taxon>
        <taxon>Actinomycetota</taxon>
        <taxon>Actinomycetes</taxon>
        <taxon>Pseudonocardiales</taxon>
        <taxon>Pseudonocardiaceae</taxon>
        <taxon>Crossiella</taxon>
    </lineage>
</organism>
<accession>A0A7W7C8Y9</accession>
<keyword evidence="3" id="KW-1185">Reference proteome</keyword>
<protein>
    <submittedName>
        <fullName evidence="2">Uncharacterized protein</fullName>
    </submittedName>
</protein>
<dbReference type="EMBL" id="JACHMH010000001">
    <property type="protein sequence ID" value="MBB4675468.1"/>
    <property type="molecule type" value="Genomic_DNA"/>
</dbReference>
<dbReference type="AlphaFoldDB" id="A0A7W7C8Y9"/>
<reference evidence="2 3" key="1">
    <citation type="submission" date="2020-08" db="EMBL/GenBank/DDBJ databases">
        <title>Sequencing the genomes of 1000 actinobacteria strains.</title>
        <authorList>
            <person name="Klenk H.-P."/>
        </authorList>
    </citation>
    <scope>NUCLEOTIDE SEQUENCE [LARGE SCALE GENOMIC DNA]</scope>
    <source>
        <strain evidence="2 3">DSM 44230</strain>
    </source>
</reference>
<evidence type="ECO:0000256" key="1">
    <source>
        <dbReference type="SAM" id="MobiDB-lite"/>
    </source>
</evidence>
<sequence>MSKAERHADRIEPTWPEGPSEKEHAVSELVSHLQGAQSPFGEVSFPFESVPYSHPTTVINK</sequence>